<evidence type="ECO:0000313" key="7">
    <source>
        <dbReference type="Proteomes" id="UP001140172"/>
    </source>
</evidence>
<evidence type="ECO:0000313" key="6">
    <source>
        <dbReference type="EMBL" id="KAJ2781847.1"/>
    </source>
</evidence>
<dbReference type="Gene3D" id="3.40.50.300">
    <property type="entry name" value="P-loop containing nucleotide triphosphate hydrolases"/>
    <property type="match status" value="1"/>
</dbReference>
<dbReference type="PROSITE" id="PS50191">
    <property type="entry name" value="CRAL_TRIO"/>
    <property type="match status" value="1"/>
</dbReference>
<evidence type="ECO:0000259" key="4">
    <source>
        <dbReference type="PROSITE" id="PS50191"/>
    </source>
</evidence>
<dbReference type="CDD" id="cd00170">
    <property type="entry name" value="SEC14"/>
    <property type="match status" value="1"/>
</dbReference>
<dbReference type="AlphaFoldDB" id="A0A9W8HAA1"/>
<feature type="domain" description="CRAL-TRIO" evidence="4">
    <location>
        <begin position="481"/>
        <end position="654"/>
    </location>
</feature>
<keyword evidence="7" id="KW-1185">Reference proteome</keyword>
<feature type="compositionally biased region" description="Low complexity" evidence="3">
    <location>
        <begin position="651"/>
        <end position="663"/>
    </location>
</feature>
<dbReference type="SMART" id="SM00516">
    <property type="entry name" value="SEC14"/>
    <property type="match status" value="1"/>
</dbReference>
<accession>A0A9W8HAA1</accession>
<dbReference type="GO" id="GO:0032543">
    <property type="term" value="P:mitochondrial translation"/>
    <property type="evidence" value="ECO:0007669"/>
    <property type="project" value="TreeGrafter"/>
</dbReference>
<dbReference type="Pfam" id="PF03765">
    <property type="entry name" value="CRAL_TRIO_N"/>
    <property type="match status" value="1"/>
</dbReference>
<name>A0A9W8HAA1_9FUNG</name>
<reference evidence="6" key="1">
    <citation type="submission" date="2022-07" db="EMBL/GenBank/DDBJ databases">
        <title>Phylogenomic reconstructions and comparative analyses of Kickxellomycotina fungi.</title>
        <authorList>
            <person name="Reynolds N.K."/>
            <person name="Stajich J.E."/>
            <person name="Barry K."/>
            <person name="Grigoriev I.V."/>
            <person name="Crous P."/>
            <person name="Smith M.E."/>
        </authorList>
    </citation>
    <scope>NUCLEOTIDE SEQUENCE</scope>
    <source>
        <strain evidence="6">BCRC 34489</strain>
    </source>
</reference>
<evidence type="ECO:0000256" key="2">
    <source>
        <dbReference type="ARBA" id="ARBA00023134"/>
    </source>
</evidence>
<dbReference type="GO" id="GO:0003924">
    <property type="term" value="F:GTPase activity"/>
    <property type="evidence" value="ECO:0007669"/>
    <property type="project" value="TreeGrafter"/>
</dbReference>
<dbReference type="SUPFAM" id="SSF46938">
    <property type="entry name" value="CRAL/TRIO N-terminal domain"/>
    <property type="match status" value="1"/>
</dbReference>
<keyword evidence="1" id="KW-0547">Nucleotide-binding</keyword>
<feature type="compositionally biased region" description="Acidic residues" evidence="3">
    <location>
        <begin position="708"/>
        <end position="718"/>
    </location>
</feature>
<dbReference type="InterPro" id="IPR023179">
    <property type="entry name" value="GTP-bd_ortho_bundle_sf"/>
</dbReference>
<feature type="domain" description="CP-type G" evidence="5">
    <location>
        <begin position="32"/>
        <end position="197"/>
    </location>
</feature>
<dbReference type="PANTHER" id="PTHR45782">
    <property type="entry name" value="MITOCHONDRIAL RIBOSOME-ASSOCIATED GTPASE 1"/>
    <property type="match status" value="1"/>
</dbReference>
<dbReference type="InterPro" id="IPR019991">
    <property type="entry name" value="GTP-bd_ribosome_bgen"/>
</dbReference>
<dbReference type="OrthoDB" id="269151at2759"/>
<dbReference type="Gene3D" id="1.10.1580.10">
    <property type="match status" value="1"/>
</dbReference>
<dbReference type="InterPro" id="IPR001251">
    <property type="entry name" value="CRAL-TRIO_dom"/>
</dbReference>
<dbReference type="PROSITE" id="PS51721">
    <property type="entry name" value="G_CP"/>
    <property type="match status" value="1"/>
</dbReference>
<feature type="region of interest" description="Disordered" evidence="3">
    <location>
        <begin position="643"/>
        <end position="744"/>
    </location>
</feature>
<dbReference type="PANTHER" id="PTHR45782:SF4">
    <property type="entry name" value="MITOCHONDRIAL RIBOSOME-ASSOCIATED GTPASE 1"/>
    <property type="match status" value="1"/>
</dbReference>
<dbReference type="InterPro" id="IPR006073">
    <property type="entry name" value="GTP-bd"/>
</dbReference>
<evidence type="ECO:0000259" key="5">
    <source>
        <dbReference type="PROSITE" id="PS51721"/>
    </source>
</evidence>
<dbReference type="GO" id="GO:0005739">
    <property type="term" value="C:mitochondrion"/>
    <property type="evidence" value="ECO:0007669"/>
    <property type="project" value="TreeGrafter"/>
</dbReference>
<evidence type="ECO:0000256" key="3">
    <source>
        <dbReference type="SAM" id="MobiDB-lite"/>
    </source>
</evidence>
<dbReference type="InterPro" id="IPR036273">
    <property type="entry name" value="CRAL/TRIO_N_dom_sf"/>
</dbReference>
<proteinExistence type="predicted"/>
<keyword evidence="2" id="KW-0342">GTP-binding</keyword>
<dbReference type="InterPro" id="IPR027417">
    <property type="entry name" value="P-loop_NTPase"/>
</dbReference>
<dbReference type="InterPro" id="IPR030378">
    <property type="entry name" value="G_CP_dom"/>
</dbReference>
<dbReference type="InterPro" id="IPR036865">
    <property type="entry name" value="CRAL-TRIO_dom_sf"/>
</dbReference>
<sequence>MATTKSILNLTRTAFVHEKTINWFPGHMAKGIKQMQDQLRSVDLVVETRDARIPLSSINPQLEQIIGSKSRLVVYNKADLAPPEIEQAVQREMTKRNQRVVFTDANAANSIKRIMNVAVDIAKSDMVKYPELSVMVVGMPNVGKSSIINALRRVGVGRGKAASTGAKPGVTRAMSSKIKVLESPPIYLVDTPGVMMPHIPDPITAIKVALTGGIKDNIADESILADYLLFRLNRFPLVEYHKVLGIKEPTDDIGEFIEHLSKKIGALRQGGEVDVDKTLHYFLRSYRNGAFGRLCLDDLDEGSVDAFFKNSVLNRPLMPKTDDAIASDAGAAAAAANVAGYSDNVPTTTDASVPSPVPGPVPDAAPAPVTEDDDGLVETLQPETKPVGKAQHFSESQKEAISKLREQLPEIVKEAEGELEKAIEPSLWGVPLVSPDGTDAVSRDLRVDVILHKFIKARNGDVAQAREMLKNTLVWRVRFDVANILEEDFPEDIFSKVGFVYGHDREGRPVTYNSYGNLDNASVFGNLDRFLRWRVQLHERGMRMLDFVDVADMVQVHDYDGVGLLSYDKSARAASKATVQLMSDNYPETLATKIFANVPGWGETIFNIICRWLSEETKSKFVVVSKSSAARVLSERIGVENLPPAFAGGKSDAQTAAASANASGPQPETAHVDPAENAPKPTDAAQPASSDLSGAPVPAEPAVTAMPEEQDAPYENDIADTTAGMRLDDETGAEAETTAPKTQN</sequence>
<dbReference type="CDD" id="cd01856">
    <property type="entry name" value="YlqF"/>
    <property type="match status" value="1"/>
</dbReference>
<organism evidence="6 7">
    <name type="scientific">Coemansia interrupta</name>
    <dbReference type="NCBI Taxonomy" id="1126814"/>
    <lineage>
        <taxon>Eukaryota</taxon>
        <taxon>Fungi</taxon>
        <taxon>Fungi incertae sedis</taxon>
        <taxon>Zoopagomycota</taxon>
        <taxon>Kickxellomycotina</taxon>
        <taxon>Kickxellomycetes</taxon>
        <taxon>Kickxellales</taxon>
        <taxon>Kickxellaceae</taxon>
        <taxon>Coemansia</taxon>
    </lineage>
</organism>
<dbReference type="NCBIfam" id="TIGR03596">
    <property type="entry name" value="GTPase_YlqF"/>
    <property type="match status" value="1"/>
</dbReference>
<dbReference type="Proteomes" id="UP001140172">
    <property type="component" value="Unassembled WGS sequence"/>
</dbReference>
<feature type="region of interest" description="Disordered" evidence="3">
    <location>
        <begin position="346"/>
        <end position="372"/>
    </location>
</feature>
<dbReference type="Pfam" id="PF01926">
    <property type="entry name" value="MMR_HSR1"/>
    <property type="match status" value="1"/>
</dbReference>
<dbReference type="GO" id="GO:0005525">
    <property type="term" value="F:GTP binding"/>
    <property type="evidence" value="ECO:0007669"/>
    <property type="project" value="UniProtKB-KW"/>
</dbReference>
<protein>
    <submittedName>
        <fullName evidence="6">Mitochondrial GTPase 1</fullName>
    </submittedName>
</protein>
<dbReference type="Pfam" id="PF00650">
    <property type="entry name" value="CRAL_TRIO"/>
    <property type="match status" value="1"/>
</dbReference>
<feature type="compositionally biased region" description="Pro residues" evidence="3">
    <location>
        <begin position="355"/>
        <end position="365"/>
    </location>
</feature>
<dbReference type="Gene3D" id="3.40.525.10">
    <property type="entry name" value="CRAL-TRIO lipid binding domain"/>
    <property type="match status" value="1"/>
</dbReference>
<evidence type="ECO:0000256" key="1">
    <source>
        <dbReference type="ARBA" id="ARBA00022741"/>
    </source>
</evidence>
<gene>
    <name evidence="6" type="primary">mtg1</name>
    <name evidence="6" type="ORF">GGI15_003105</name>
</gene>
<comment type="caution">
    <text evidence="6">The sequence shown here is derived from an EMBL/GenBank/DDBJ whole genome shotgun (WGS) entry which is preliminary data.</text>
</comment>
<dbReference type="EMBL" id="JANBUM010000196">
    <property type="protein sequence ID" value="KAJ2781847.1"/>
    <property type="molecule type" value="Genomic_DNA"/>
</dbReference>
<dbReference type="SUPFAM" id="SSF52540">
    <property type="entry name" value="P-loop containing nucleoside triphosphate hydrolases"/>
    <property type="match status" value="1"/>
</dbReference>
<dbReference type="SUPFAM" id="SSF52087">
    <property type="entry name" value="CRAL/TRIO domain"/>
    <property type="match status" value="1"/>
</dbReference>
<dbReference type="InterPro" id="IPR011074">
    <property type="entry name" value="CRAL/TRIO_N_dom"/>
</dbReference>